<sequence>MSRNARRADDDPLSGLAAACGIETSWRHVDGTVHQVPRATLTALLAAMDIEAATDRQARASLKRLHEHGAAAGHPSLLVAAPGELPRLSAAAGTTFELELEDGTRKTGRLARGGTLPGPLPPGRHSLVIAGSEEEPCTLVVGPPACPAPADLGAGRAWGVTAQAYALRGTPDHGIGDFTAIAEAATLLGREGADFLGLNPLHALFPADPGSASPYAPSSRRWLNVLYVDPHAAACLCGGEPGGMPPGDPAFIDYQAAGRARLGALERVFDAFQQTHLAQETALAREFRRWRDAHGQALERHALFDALHEAALRRAPEQWAHWTWPEGLRSPDAPEARRFARENERRITFFAFLQWLADGQLGQAQQAARAAGMRLGLYCDLAVGMNPGGSMVWSEPHLALKGVSVGAPPDSFSPRGQNWGLAPLSPTALAAHAYEPLMEDLRASMRHAGAIRIDHIIGFDRQFWIPDGAAAAEGAYVRLPFKTLARLIAFEAQRAGCLVIGEDLGTVPRGLPAAMRRAGMLSCRVLWFERKNGATRQPEDYPELALASISTHDLPTARGYWSGNDIGWRERLGLFVDATQPAREHRRRTGERRRLVTALLRAGVLAEKDRQGALKPEASLALVEALHRFLARSRSALVAVQVEDLAGMEEQVNLPGTVEEHPNWRRRLPRETEALLATDEARRLLALMREERPREA</sequence>
<dbReference type="AlphaFoldDB" id="A0AAP3XR06"/>
<dbReference type="NCBIfam" id="TIGR00217">
    <property type="entry name" value="malQ"/>
    <property type="match status" value="1"/>
</dbReference>
<comment type="caution">
    <text evidence="12">The sequence shown here is derived from an EMBL/GenBank/DDBJ whole genome shotgun (WGS) entry which is preliminary data.</text>
</comment>
<evidence type="ECO:0000313" key="13">
    <source>
        <dbReference type="Proteomes" id="UP001301140"/>
    </source>
</evidence>
<evidence type="ECO:0000256" key="3">
    <source>
        <dbReference type="ARBA" id="ARBA00012560"/>
    </source>
</evidence>
<dbReference type="PANTHER" id="PTHR32438">
    <property type="entry name" value="4-ALPHA-GLUCANOTRANSFERASE DPE1, CHLOROPLASTIC/AMYLOPLASTIC"/>
    <property type="match status" value="1"/>
</dbReference>
<accession>A0AAP3XR06</accession>
<feature type="region of interest" description="Disordered" evidence="11">
    <location>
        <begin position="101"/>
        <end position="122"/>
    </location>
</feature>
<organism evidence="12 13">
    <name type="scientific">Marinimicrococcus flavescens</name>
    <dbReference type="NCBI Taxonomy" id="3031815"/>
    <lineage>
        <taxon>Bacteria</taxon>
        <taxon>Pseudomonadati</taxon>
        <taxon>Pseudomonadota</taxon>
        <taxon>Alphaproteobacteria</taxon>
        <taxon>Geminicoccales</taxon>
        <taxon>Geminicoccaceae</taxon>
        <taxon>Marinimicrococcus</taxon>
    </lineage>
</organism>
<proteinExistence type="inferred from homology"/>
<evidence type="ECO:0000256" key="7">
    <source>
        <dbReference type="ARBA" id="ARBA00023277"/>
    </source>
</evidence>
<evidence type="ECO:0000313" key="12">
    <source>
        <dbReference type="EMBL" id="MDF1586077.1"/>
    </source>
</evidence>
<dbReference type="EC" id="2.4.1.25" evidence="3 10"/>
<dbReference type="InterPro" id="IPR003385">
    <property type="entry name" value="Glyco_hydro_77"/>
</dbReference>
<dbReference type="Pfam" id="PF02446">
    <property type="entry name" value="Glyco_hydro_77"/>
    <property type="match status" value="1"/>
</dbReference>
<dbReference type="SUPFAM" id="SSF51445">
    <property type="entry name" value="(Trans)glycosidases"/>
    <property type="match status" value="1"/>
</dbReference>
<keyword evidence="6 10" id="KW-0808">Transferase</keyword>
<protein>
    <recommendedName>
        <fullName evidence="4 10">4-alpha-glucanotransferase</fullName>
        <ecNumber evidence="3 10">2.4.1.25</ecNumber>
    </recommendedName>
    <alternativeName>
        <fullName evidence="8 10">Amylomaltase</fullName>
    </alternativeName>
    <alternativeName>
        <fullName evidence="9 10">Disproportionating enzyme</fullName>
    </alternativeName>
</protein>
<evidence type="ECO:0000256" key="8">
    <source>
        <dbReference type="ARBA" id="ARBA00031423"/>
    </source>
</evidence>
<dbReference type="PANTHER" id="PTHR32438:SF5">
    <property type="entry name" value="4-ALPHA-GLUCANOTRANSFERASE DPE1, CHLOROPLASTIC_AMYLOPLASTIC"/>
    <property type="match status" value="1"/>
</dbReference>
<comment type="similarity">
    <text evidence="2 10">Belongs to the disproportionating enzyme family.</text>
</comment>
<evidence type="ECO:0000256" key="10">
    <source>
        <dbReference type="RuleBase" id="RU361207"/>
    </source>
</evidence>
<evidence type="ECO:0000256" key="11">
    <source>
        <dbReference type="SAM" id="MobiDB-lite"/>
    </source>
</evidence>
<gene>
    <name evidence="12" type="primary">malQ</name>
    <name evidence="12" type="ORF">PZ740_06735</name>
</gene>
<evidence type="ECO:0000256" key="5">
    <source>
        <dbReference type="ARBA" id="ARBA00022676"/>
    </source>
</evidence>
<reference evidence="12 13" key="1">
    <citation type="submission" date="2023-03" db="EMBL/GenBank/DDBJ databases">
        <title>YIM 152171 draft genome.</title>
        <authorList>
            <person name="Yang Z."/>
        </authorList>
    </citation>
    <scope>NUCLEOTIDE SEQUENCE [LARGE SCALE GENOMIC DNA]</scope>
    <source>
        <strain evidence="12 13">YIM 152171</strain>
    </source>
</reference>
<evidence type="ECO:0000256" key="4">
    <source>
        <dbReference type="ARBA" id="ARBA00020295"/>
    </source>
</evidence>
<evidence type="ECO:0000256" key="2">
    <source>
        <dbReference type="ARBA" id="ARBA00005684"/>
    </source>
</evidence>
<dbReference type="Gene3D" id="3.20.20.80">
    <property type="entry name" value="Glycosidases"/>
    <property type="match status" value="1"/>
</dbReference>
<dbReference type="GO" id="GO:0004134">
    <property type="term" value="F:4-alpha-glucanotransferase activity"/>
    <property type="evidence" value="ECO:0007669"/>
    <property type="project" value="UniProtKB-EC"/>
</dbReference>
<evidence type="ECO:0000256" key="6">
    <source>
        <dbReference type="ARBA" id="ARBA00022679"/>
    </source>
</evidence>
<evidence type="ECO:0000256" key="1">
    <source>
        <dbReference type="ARBA" id="ARBA00000439"/>
    </source>
</evidence>
<comment type="catalytic activity">
    <reaction evidence="1 10">
        <text>Transfers a segment of a (1-&gt;4)-alpha-D-glucan to a new position in an acceptor, which may be glucose or a (1-&gt;4)-alpha-D-glucan.</text>
        <dbReference type="EC" id="2.4.1.25"/>
    </reaction>
</comment>
<evidence type="ECO:0000256" key="9">
    <source>
        <dbReference type="ARBA" id="ARBA00031501"/>
    </source>
</evidence>
<dbReference type="Proteomes" id="UP001301140">
    <property type="component" value="Unassembled WGS sequence"/>
</dbReference>
<dbReference type="EMBL" id="JARGEQ010000061">
    <property type="protein sequence ID" value="MDF1586077.1"/>
    <property type="molecule type" value="Genomic_DNA"/>
</dbReference>
<dbReference type="GO" id="GO:0005975">
    <property type="term" value="P:carbohydrate metabolic process"/>
    <property type="evidence" value="ECO:0007669"/>
    <property type="project" value="InterPro"/>
</dbReference>
<dbReference type="RefSeq" id="WP_327788497.1">
    <property type="nucleotide sequence ID" value="NZ_JARGEQ010000061.1"/>
</dbReference>
<name>A0AAP3XR06_9PROT</name>
<dbReference type="InterPro" id="IPR017853">
    <property type="entry name" value="GH"/>
</dbReference>
<keyword evidence="7 10" id="KW-0119">Carbohydrate metabolism</keyword>
<keyword evidence="13" id="KW-1185">Reference proteome</keyword>
<keyword evidence="5 10" id="KW-0328">Glycosyltransferase</keyword>